<dbReference type="Pfam" id="PF14365">
    <property type="entry name" value="Neprosin_AP"/>
    <property type="match status" value="1"/>
</dbReference>
<proteinExistence type="predicted"/>
<organism evidence="3 4">
    <name type="scientific">Coptis chinensis</name>
    <dbReference type="NCBI Taxonomy" id="261450"/>
    <lineage>
        <taxon>Eukaryota</taxon>
        <taxon>Viridiplantae</taxon>
        <taxon>Streptophyta</taxon>
        <taxon>Embryophyta</taxon>
        <taxon>Tracheophyta</taxon>
        <taxon>Spermatophyta</taxon>
        <taxon>Magnoliopsida</taxon>
        <taxon>Ranunculales</taxon>
        <taxon>Ranunculaceae</taxon>
        <taxon>Coptidoideae</taxon>
        <taxon>Coptis</taxon>
    </lineage>
</organism>
<gene>
    <name evidence="3" type="ORF">IFM89_032657</name>
</gene>
<dbReference type="PANTHER" id="PTHR31589">
    <property type="entry name" value="PROTEIN, PUTATIVE (DUF239)-RELATED-RELATED"/>
    <property type="match status" value="1"/>
</dbReference>
<evidence type="ECO:0000313" key="4">
    <source>
        <dbReference type="Proteomes" id="UP000631114"/>
    </source>
</evidence>
<feature type="signal peptide" evidence="1">
    <location>
        <begin position="1"/>
        <end position="23"/>
    </location>
</feature>
<dbReference type="InterPro" id="IPR053168">
    <property type="entry name" value="Glutamic_endopeptidase"/>
</dbReference>
<protein>
    <recommendedName>
        <fullName evidence="2">Neprosin PEP catalytic domain-containing protein</fullName>
    </recommendedName>
</protein>
<dbReference type="AlphaFoldDB" id="A0A835M562"/>
<comment type="caution">
    <text evidence="3">The sequence shown here is derived from an EMBL/GenBank/DDBJ whole genome shotgun (WGS) entry which is preliminary data.</text>
</comment>
<keyword evidence="1" id="KW-0732">Signal</keyword>
<keyword evidence="4" id="KW-1185">Reference proteome</keyword>
<dbReference type="PANTHER" id="PTHR31589:SF223">
    <property type="entry name" value="PROTEIN, PUTATIVE (DUF239)-RELATED"/>
    <property type="match status" value="1"/>
</dbReference>
<sequence>MTLMDLFTLFLVLSFSLNHNVVGGRTLSREEDLELERQLKILNKPPIKTIKTEVGDTYDCIDIWKQPALDHPLHQDHEIQMEPSSFPEGFDGETSTIDKEIKVTLTTVDCPQGTVPIRRTYKEDLVRVKSFMEAYSYSSIHPLTKDSPGKHFAVVESLDKVPTKFHGIQGYVSAYNLTVGAYQTTSSQVWLETGYGNSLNSLQAGWMVSSQFYRDNFTRLFVFWKTDDKVTGNWWFQVNDIRIGYWINTLVPRLEGGASRVAWGGLAQALPNRPSPPMGSGHFEPDDKRKVAYFRHIQTVNQQNFWVVPNVTQFETYISSPTCYYIWPFGQIWFKGYLFTFGGPGGNCGV</sequence>
<dbReference type="InterPro" id="IPR004314">
    <property type="entry name" value="Neprosin"/>
</dbReference>
<dbReference type="PROSITE" id="PS52045">
    <property type="entry name" value="NEPROSIN_PEP_CD"/>
    <property type="match status" value="1"/>
</dbReference>
<dbReference type="Pfam" id="PF03080">
    <property type="entry name" value="Neprosin"/>
    <property type="match status" value="1"/>
</dbReference>
<name>A0A835M562_9MAGN</name>
<feature type="chain" id="PRO_5032640952" description="Neprosin PEP catalytic domain-containing protein" evidence="1">
    <location>
        <begin position="24"/>
        <end position="350"/>
    </location>
</feature>
<accession>A0A835M562</accession>
<dbReference type="InterPro" id="IPR025521">
    <property type="entry name" value="Neprosin_propep"/>
</dbReference>
<evidence type="ECO:0000256" key="1">
    <source>
        <dbReference type="SAM" id="SignalP"/>
    </source>
</evidence>
<dbReference type="Proteomes" id="UP000631114">
    <property type="component" value="Unassembled WGS sequence"/>
</dbReference>
<dbReference type="OrthoDB" id="1858978at2759"/>
<feature type="domain" description="Neprosin PEP catalytic" evidence="2">
    <location>
        <begin position="95"/>
        <end position="349"/>
    </location>
</feature>
<dbReference type="Gene3D" id="3.90.1320.10">
    <property type="entry name" value="Outer-capsid protein sigma 3, large lobe"/>
    <property type="match status" value="1"/>
</dbReference>
<reference evidence="3 4" key="1">
    <citation type="submission" date="2020-10" db="EMBL/GenBank/DDBJ databases">
        <title>The Coptis chinensis genome and diversification of protoberbering-type alkaloids.</title>
        <authorList>
            <person name="Wang B."/>
            <person name="Shu S."/>
            <person name="Song C."/>
            <person name="Liu Y."/>
        </authorList>
    </citation>
    <scope>NUCLEOTIDE SEQUENCE [LARGE SCALE GENOMIC DNA]</scope>
    <source>
        <strain evidence="3">HL-2020</strain>
        <tissue evidence="3">Leaf</tissue>
    </source>
</reference>
<evidence type="ECO:0000313" key="3">
    <source>
        <dbReference type="EMBL" id="KAF9616807.1"/>
    </source>
</evidence>
<dbReference type="EMBL" id="JADFTS010000003">
    <property type="protein sequence ID" value="KAF9616807.1"/>
    <property type="molecule type" value="Genomic_DNA"/>
</dbReference>
<evidence type="ECO:0000259" key="2">
    <source>
        <dbReference type="PROSITE" id="PS52045"/>
    </source>
</evidence>